<dbReference type="AlphaFoldDB" id="W3WKW0"/>
<dbReference type="OrthoDB" id="2590011at2759"/>
<dbReference type="KEGG" id="pfy:PFICI_14240"/>
<dbReference type="InParanoid" id="W3WKW0"/>
<evidence type="ECO:0000256" key="1">
    <source>
        <dbReference type="SAM" id="MobiDB-lite"/>
    </source>
</evidence>
<sequence length="307" mass="33940">MDQNLTLSQQRKAGMNKLHKLSEEEVIRLRGVELSLKDELEKARAQLRESKSKTPVSDSPRTTPSPPTTSPEPIVVQWDELYRISPEPACCIKAAENAPPELARTNTNDRVIQDTQPPPPPSWADAFSPGSAVASESLSAMKDVEVNETLLSLEMGVQCILRLETPCLPHLRNAMVMEPQREGYLEAPYNFGTNHAYNLSTRLINEYTSPSSPGGARIAAHDLDNLLQASTRLQLVDELTPVQVWALVCKLDSICRIDPVLVTAMFDELSNYSYCNSSRNFGSFGAAITKATIKAGFQHFLGWSDDI</sequence>
<evidence type="ECO:0000313" key="2">
    <source>
        <dbReference type="EMBL" id="ETS74374.1"/>
    </source>
</evidence>
<dbReference type="Proteomes" id="UP000030651">
    <property type="component" value="Unassembled WGS sequence"/>
</dbReference>
<feature type="compositionally biased region" description="Polar residues" evidence="1">
    <location>
        <begin position="1"/>
        <end position="11"/>
    </location>
</feature>
<evidence type="ECO:0000313" key="3">
    <source>
        <dbReference type="Proteomes" id="UP000030651"/>
    </source>
</evidence>
<dbReference type="HOGENOM" id="CLU_906436_0_0_1"/>
<organism evidence="2 3">
    <name type="scientific">Pestalotiopsis fici (strain W106-1 / CGMCC3.15140)</name>
    <dbReference type="NCBI Taxonomy" id="1229662"/>
    <lineage>
        <taxon>Eukaryota</taxon>
        <taxon>Fungi</taxon>
        <taxon>Dikarya</taxon>
        <taxon>Ascomycota</taxon>
        <taxon>Pezizomycotina</taxon>
        <taxon>Sordariomycetes</taxon>
        <taxon>Xylariomycetidae</taxon>
        <taxon>Amphisphaeriales</taxon>
        <taxon>Sporocadaceae</taxon>
        <taxon>Pestalotiopsis</taxon>
    </lineage>
</organism>
<keyword evidence="3" id="KW-1185">Reference proteome</keyword>
<reference evidence="3" key="1">
    <citation type="journal article" date="2015" name="BMC Genomics">
        <title>Genomic and transcriptomic analysis of the endophytic fungus Pestalotiopsis fici reveals its lifestyle and high potential for synthesis of natural products.</title>
        <authorList>
            <person name="Wang X."/>
            <person name="Zhang X."/>
            <person name="Liu L."/>
            <person name="Xiang M."/>
            <person name="Wang W."/>
            <person name="Sun X."/>
            <person name="Che Y."/>
            <person name="Guo L."/>
            <person name="Liu G."/>
            <person name="Guo L."/>
            <person name="Wang C."/>
            <person name="Yin W.B."/>
            <person name="Stadler M."/>
            <person name="Zhang X."/>
            <person name="Liu X."/>
        </authorList>
    </citation>
    <scope>NUCLEOTIDE SEQUENCE [LARGE SCALE GENOMIC DNA]</scope>
    <source>
        <strain evidence="3">W106-1 / CGMCC3.15140</strain>
    </source>
</reference>
<dbReference type="GeneID" id="19279253"/>
<dbReference type="EMBL" id="KI912120">
    <property type="protein sequence ID" value="ETS74374.1"/>
    <property type="molecule type" value="Genomic_DNA"/>
</dbReference>
<protein>
    <submittedName>
        <fullName evidence="2">Uncharacterized protein</fullName>
    </submittedName>
</protein>
<feature type="region of interest" description="Disordered" evidence="1">
    <location>
        <begin position="45"/>
        <end position="73"/>
    </location>
</feature>
<gene>
    <name evidence="2" type="ORF">PFICI_14240</name>
</gene>
<proteinExistence type="predicted"/>
<name>W3WKW0_PESFW</name>
<feature type="region of interest" description="Disordered" evidence="1">
    <location>
        <begin position="1"/>
        <end position="22"/>
    </location>
</feature>
<dbReference type="RefSeq" id="XP_007841012.1">
    <property type="nucleotide sequence ID" value="XM_007842821.1"/>
</dbReference>
<accession>W3WKW0</accession>